<evidence type="ECO:0000313" key="2">
    <source>
        <dbReference type="Proteomes" id="UP001186974"/>
    </source>
</evidence>
<reference evidence="1" key="1">
    <citation type="submission" date="2024-09" db="EMBL/GenBank/DDBJ databases">
        <title>Black Yeasts Isolated from many extreme environments.</title>
        <authorList>
            <person name="Coleine C."/>
            <person name="Stajich J.E."/>
            <person name="Selbmann L."/>
        </authorList>
    </citation>
    <scope>NUCLEOTIDE SEQUENCE</scope>
    <source>
        <strain evidence="1">CCFEE 5737</strain>
    </source>
</reference>
<keyword evidence="2" id="KW-1185">Reference proteome</keyword>
<gene>
    <name evidence="1" type="ORF">LTS18_002504</name>
</gene>
<organism evidence="1 2">
    <name type="scientific">Coniosporium uncinatum</name>
    <dbReference type="NCBI Taxonomy" id="93489"/>
    <lineage>
        <taxon>Eukaryota</taxon>
        <taxon>Fungi</taxon>
        <taxon>Dikarya</taxon>
        <taxon>Ascomycota</taxon>
        <taxon>Pezizomycotina</taxon>
        <taxon>Dothideomycetes</taxon>
        <taxon>Dothideomycetes incertae sedis</taxon>
        <taxon>Coniosporium</taxon>
    </lineage>
</organism>
<dbReference type="EMBL" id="JAWDJW010006267">
    <property type="protein sequence ID" value="KAK3065701.1"/>
    <property type="molecule type" value="Genomic_DNA"/>
</dbReference>
<dbReference type="Proteomes" id="UP001186974">
    <property type="component" value="Unassembled WGS sequence"/>
</dbReference>
<sequence length="214" mass="24509">MAARTYCKLLEPVEYPDRLQELLKQPCANQNAVHGRLLCAKYIIKAQIPLLDHAMRVDSLLIFEGLHQSLDLVASAYIRLYEDNQCLITRSAYVDVVNCLAEVLLQTDSSISQPTKRWRAIGLPQFRARFLELSSRVLDGSEHDRHMSFGTSAHYLLSPILLKPIEQLRVLQSMEQPDQPELEHSDPKPFLIRDFDILGELKPEEADRCLCILE</sequence>
<protein>
    <submittedName>
        <fullName evidence="1">Uncharacterized protein</fullName>
    </submittedName>
</protein>
<comment type="caution">
    <text evidence="1">The sequence shown here is derived from an EMBL/GenBank/DDBJ whole genome shotgun (WGS) entry which is preliminary data.</text>
</comment>
<evidence type="ECO:0000313" key="1">
    <source>
        <dbReference type="EMBL" id="KAK3065701.1"/>
    </source>
</evidence>
<name>A0ACC3DE07_9PEZI</name>
<proteinExistence type="predicted"/>
<accession>A0ACC3DE07</accession>
<feature type="non-terminal residue" evidence="1">
    <location>
        <position position="214"/>
    </location>
</feature>